<comment type="similarity">
    <text evidence="1">Belongs to the intradiol ring-cleavage dioxygenase family.</text>
</comment>
<dbReference type="NCBIfam" id="TIGR02423">
    <property type="entry name" value="protocat_alph"/>
    <property type="match status" value="1"/>
</dbReference>
<organism evidence="5 6">
    <name type="scientific">Murinocardiopsis flavida</name>
    <dbReference type="NCBI Taxonomy" id="645275"/>
    <lineage>
        <taxon>Bacteria</taxon>
        <taxon>Bacillati</taxon>
        <taxon>Actinomycetota</taxon>
        <taxon>Actinomycetes</taxon>
        <taxon>Streptosporangiales</taxon>
        <taxon>Nocardiopsidaceae</taxon>
        <taxon>Murinocardiopsis</taxon>
    </lineage>
</organism>
<keyword evidence="6" id="KW-1185">Reference proteome</keyword>
<gene>
    <name evidence="5" type="ORF">CLV63_10497</name>
</gene>
<keyword evidence="2 5" id="KW-0223">Dioxygenase</keyword>
<evidence type="ECO:0000256" key="1">
    <source>
        <dbReference type="ARBA" id="ARBA00007825"/>
    </source>
</evidence>
<name>A0A2P8DNU1_9ACTN</name>
<dbReference type="OrthoDB" id="4417174at2"/>
<dbReference type="AlphaFoldDB" id="A0A2P8DNU1"/>
<dbReference type="SUPFAM" id="SSF49482">
    <property type="entry name" value="Aromatic compound dioxygenase"/>
    <property type="match status" value="1"/>
</dbReference>
<dbReference type="Gene3D" id="2.60.130.10">
    <property type="entry name" value="Aromatic compound dioxygenase"/>
    <property type="match status" value="1"/>
</dbReference>
<dbReference type="InterPro" id="IPR015889">
    <property type="entry name" value="Intradiol_dOase_core"/>
</dbReference>
<dbReference type="InterPro" id="IPR012786">
    <property type="entry name" value="Protocat_dOase_a"/>
</dbReference>
<evidence type="ECO:0000256" key="3">
    <source>
        <dbReference type="ARBA" id="ARBA00023002"/>
    </source>
</evidence>
<dbReference type="Pfam" id="PF00775">
    <property type="entry name" value="Dioxygenase_C"/>
    <property type="match status" value="1"/>
</dbReference>
<dbReference type="EMBL" id="PYGA01000004">
    <property type="protein sequence ID" value="PSK98873.1"/>
    <property type="molecule type" value="Genomic_DNA"/>
</dbReference>
<evidence type="ECO:0000256" key="2">
    <source>
        <dbReference type="ARBA" id="ARBA00022964"/>
    </source>
</evidence>
<dbReference type="InterPro" id="IPR050770">
    <property type="entry name" value="Intradiol_RC_Dioxygenase"/>
</dbReference>
<comment type="caution">
    <text evidence="5">The sequence shown here is derived from an EMBL/GenBank/DDBJ whole genome shotgun (WGS) entry which is preliminary data.</text>
</comment>
<evidence type="ECO:0000259" key="4">
    <source>
        <dbReference type="Pfam" id="PF00775"/>
    </source>
</evidence>
<dbReference type="RefSeq" id="WP_106582205.1">
    <property type="nucleotide sequence ID" value="NZ_PYGA01000004.1"/>
</dbReference>
<sequence length="183" mass="19542">MPRTTPSQTVGPFLHIGLADDPYAADEGAPGGLWIRGTVYDGAGAPMPDAIVETWQADPDGRFDHPADPRGARTSPGFRGFARCATDADGAYSVFTRKPGAVPGPAGPQAPHIDVSLFARGMLRRVVTRLYFPEDAAARAADPVLSAITDDRERDTLLARAADDGYRFDIRVQGPGETVFFDV</sequence>
<dbReference type="InterPro" id="IPR000627">
    <property type="entry name" value="Intradiol_dOase_C"/>
</dbReference>
<evidence type="ECO:0000313" key="5">
    <source>
        <dbReference type="EMBL" id="PSK98873.1"/>
    </source>
</evidence>
<reference evidence="5 6" key="1">
    <citation type="submission" date="2018-03" db="EMBL/GenBank/DDBJ databases">
        <title>Genomic Encyclopedia of Archaeal and Bacterial Type Strains, Phase II (KMG-II): from individual species to whole genera.</title>
        <authorList>
            <person name="Goeker M."/>
        </authorList>
    </citation>
    <scope>NUCLEOTIDE SEQUENCE [LARGE SCALE GENOMIC DNA]</scope>
    <source>
        <strain evidence="5 6">DSM 45312</strain>
    </source>
</reference>
<dbReference type="PANTHER" id="PTHR33711:SF9">
    <property type="entry name" value="PROTOCATECHUATE 3,4-DIOXYGENASE ALPHA CHAIN"/>
    <property type="match status" value="1"/>
</dbReference>
<protein>
    <submittedName>
        <fullName evidence="5">Protocatechuate 3,4-dioxygenase alpha subunit</fullName>
    </submittedName>
</protein>
<dbReference type="GO" id="GO:0008199">
    <property type="term" value="F:ferric iron binding"/>
    <property type="evidence" value="ECO:0007669"/>
    <property type="project" value="InterPro"/>
</dbReference>
<keyword evidence="3" id="KW-0560">Oxidoreductase</keyword>
<feature type="domain" description="Intradiol ring-cleavage dioxygenases" evidence="4">
    <location>
        <begin position="28"/>
        <end position="174"/>
    </location>
</feature>
<dbReference type="Proteomes" id="UP000240542">
    <property type="component" value="Unassembled WGS sequence"/>
</dbReference>
<proteinExistence type="inferred from homology"/>
<accession>A0A2P8DNU1</accession>
<dbReference type="GO" id="GO:0018578">
    <property type="term" value="F:protocatechuate 3,4-dioxygenase activity"/>
    <property type="evidence" value="ECO:0007669"/>
    <property type="project" value="InterPro"/>
</dbReference>
<evidence type="ECO:0000313" key="6">
    <source>
        <dbReference type="Proteomes" id="UP000240542"/>
    </source>
</evidence>
<dbReference type="PANTHER" id="PTHR33711">
    <property type="entry name" value="DIOXYGENASE, PUTATIVE (AFU_ORTHOLOGUE AFUA_2G02910)-RELATED"/>
    <property type="match status" value="1"/>
</dbReference>